<keyword evidence="3" id="KW-0238">DNA-binding</keyword>
<keyword evidence="4" id="KW-0233">DNA recombination</keyword>
<dbReference type="InterPro" id="IPR004107">
    <property type="entry name" value="Integrase_SAM-like_N"/>
</dbReference>
<dbReference type="InterPro" id="IPR011010">
    <property type="entry name" value="DNA_brk_join_enz"/>
</dbReference>
<dbReference type="GO" id="GO:0006310">
    <property type="term" value="P:DNA recombination"/>
    <property type="evidence" value="ECO:0007669"/>
    <property type="project" value="UniProtKB-KW"/>
</dbReference>
<dbReference type="PANTHER" id="PTHR30629:SF2">
    <property type="entry name" value="PROPHAGE INTEGRASE INTS-RELATED"/>
    <property type="match status" value="1"/>
</dbReference>
<dbReference type="Gene3D" id="1.10.443.10">
    <property type="entry name" value="Intergrase catalytic core"/>
    <property type="match status" value="1"/>
</dbReference>
<comment type="similarity">
    <text evidence="1">Belongs to the 'phage' integrase family.</text>
</comment>
<reference evidence="6 7" key="1">
    <citation type="submission" date="2016-04" db="EMBL/GenBank/DDBJ databases">
        <authorList>
            <person name="Evans L.H."/>
            <person name="Alamgir A."/>
            <person name="Owens N."/>
            <person name="Weber N.D."/>
            <person name="Virtaneva K."/>
            <person name="Barbian K."/>
            <person name="Babar A."/>
            <person name="Rosenke K."/>
        </authorList>
    </citation>
    <scope>NUCLEOTIDE SEQUENCE [LARGE SCALE GENOMIC DNA]</scope>
    <source>
        <strain evidence="6 7">IFM 0406</strain>
    </source>
</reference>
<proteinExistence type="inferred from homology"/>
<accession>A0A164PMV4</accession>
<dbReference type="GO" id="GO:0015074">
    <property type="term" value="P:DNA integration"/>
    <property type="evidence" value="ECO:0007669"/>
    <property type="project" value="UniProtKB-KW"/>
</dbReference>
<protein>
    <recommendedName>
        <fullName evidence="5">Tyr recombinase domain-containing protein</fullName>
    </recommendedName>
</protein>
<evidence type="ECO:0000313" key="6">
    <source>
        <dbReference type="EMBL" id="KZM75790.1"/>
    </source>
</evidence>
<dbReference type="OrthoDB" id="4326943at2"/>
<dbReference type="InterPro" id="IPR050808">
    <property type="entry name" value="Phage_Integrase"/>
</dbReference>
<organism evidence="6 7">
    <name type="scientific">Nocardia terpenica</name>
    <dbReference type="NCBI Taxonomy" id="455432"/>
    <lineage>
        <taxon>Bacteria</taxon>
        <taxon>Bacillati</taxon>
        <taxon>Actinomycetota</taxon>
        <taxon>Actinomycetes</taxon>
        <taxon>Mycobacteriales</taxon>
        <taxon>Nocardiaceae</taxon>
        <taxon>Nocardia</taxon>
    </lineage>
</organism>
<sequence>MGKARGSGEPYKEIRKDRKGREVVYWCFKCELDRKPNGDRDYTVIRRRNRNELIKAKNELLAKLASGEPIKVDKRKVCEWLEFWLPNYAKPRMKPRPYRNYVSIVNCHIIPHIGNVQLAKVKAEHIRAIHRGVKQSGAGVRMAEQAQSVLSLAIRDAVIEEVLPQNTRNIAELVEKPKDRTRASREPLNVEEARAVLRKSRERNDPMFARWLMALLLGSRQGECLGLTWDRVDFEEETLDLSWELQWLPLKRKKGDPLPVEEVYPREMFDVADGEEFIPLYRSSALIRPKTDESTRVVPIPAPLLVELKRLKESSPPNPWNLVWVSEKGVPIRSRDDTEAWKDASAAAEVPIYVLHAGGRHTANNLLLELGVSEEIRMAIMGQSSVAANRIYTKVKLAEKRKAITELSEWLVAA</sequence>
<dbReference type="InterPro" id="IPR010998">
    <property type="entry name" value="Integrase_recombinase_N"/>
</dbReference>
<evidence type="ECO:0000256" key="4">
    <source>
        <dbReference type="ARBA" id="ARBA00023172"/>
    </source>
</evidence>
<evidence type="ECO:0000313" key="7">
    <source>
        <dbReference type="Proteomes" id="UP000076512"/>
    </source>
</evidence>
<name>A0A164PMV4_9NOCA</name>
<comment type="caution">
    <text evidence="6">The sequence shown here is derived from an EMBL/GenBank/DDBJ whole genome shotgun (WGS) entry which is preliminary data.</text>
</comment>
<evidence type="ECO:0000256" key="3">
    <source>
        <dbReference type="ARBA" id="ARBA00023125"/>
    </source>
</evidence>
<dbReference type="RefSeq" id="WP_067583830.1">
    <property type="nucleotide sequence ID" value="NZ_JABMCZ010000001.1"/>
</dbReference>
<dbReference type="AlphaFoldDB" id="A0A164PMV4"/>
<keyword evidence="2" id="KW-0229">DNA integration</keyword>
<evidence type="ECO:0000256" key="1">
    <source>
        <dbReference type="ARBA" id="ARBA00008857"/>
    </source>
</evidence>
<dbReference type="STRING" id="455432.AWN90_20860"/>
<dbReference type="GO" id="GO:0003677">
    <property type="term" value="F:DNA binding"/>
    <property type="evidence" value="ECO:0007669"/>
    <property type="project" value="UniProtKB-KW"/>
</dbReference>
<evidence type="ECO:0000259" key="5">
    <source>
        <dbReference type="PROSITE" id="PS51898"/>
    </source>
</evidence>
<dbReference type="PROSITE" id="PS51898">
    <property type="entry name" value="TYR_RECOMBINASE"/>
    <property type="match status" value="1"/>
</dbReference>
<dbReference type="Gene3D" id="1.10.150.130">
    <property type="match status" value="1"/>
</dbReference>
<dbReference type="InterPro" id="IPR013762">
    <property type="entry name" value="Integrase-like_cat_sf"/>
</dbReference>
<dbReference type="Pfam" id="PF14659">
    <property type="entry name" value="Phage_int_SAM_3"/>
    <property type="match status" value="1"/>
</dbReference>
<dbReference type="EMBL" id="LWGR01000003">
    <property type="protein sequence ID" value="KZM75790.1"/>
    <property type="molecule type" value="Genomic_DNA"/>
</dbReference>
<dbReference type="InterPro" id="IPR002104">
    <property type="entry name" value="Integrase_catalytic"/>
</dbReference>
<dbReference type="PANTHER" id="PTHR30629">
    <property type="entry name" value="PROPHAGE INTEGRASE"/>
    <property type="match status" value="1"/>
</dbReference>
<dbReference type="Proteomes" id="UP000076512">
    <property type="component" value="Unassembled WGS sequence"/>
</dbReference>
<feature type="domain" description="Tyr recombinase" evidence="5">
    <location>
        <begin position="183"/>
        <end position="405"/>
    </location>
</feature>
<gene>
    <name evidence="6" type="ORF">AWN90_20860</name>
</gene>
<evidence type="ECO:0000256" key="2">
    <source>
        <dbReference type="ARBA" id="ARBA00022908"/>
    </source>
</evidence>
<keyword evidence="7" id="KW-1185">Reference proteome</keyword>
<dbReference type="SUPFAM" id="SSF56349">
    <property type="entry name" value="DNA breaking-rejoining enzymes"/>
    <property type="match status" value="1"/>
</dbReference>